<dbReference type="Pfam" id="PF00583">
    <property type="entry name" value="Acetyltransf_1"/>
    <property type="match status" value="1"/>
</dbReference>
<gene>
    <name evidence="4" type="ORF">P4H66_01015</name>
</gene>
<keyword evidence="5" id="KW-1185">Reference proteome</keyword>
<dbReference type="PROSITE" id="PS51186">
    <property type="entry name" value="GNAT"/>
    <property type="match status" value="1"/>
</dbReference>
<reference evidence="4 5" key="1">
    <citation type="submission" date="2023-03" db="EMBL/GenBank/DDBJ databases">
        <title>Bacillus Genome Sequencing.</title>
        <authorList>
            <person name="Dunlap C."/>
        </authorList>
    </citation>
    <scope>NUCLEOTIDE SEQUENCE [LARGE SCALE GENOMIC DNA]</scope>
    <source>
        <strain evidence="4 5">BD-525</strain>
    </source>
</reference>
<dbReference type="InterPro" id="IPR051556">
    <property type="entry name" value="N-term/lysine_N-AcTrnsfr"/>
</dbReference>
<dbReference type="PANTHER" id="PTHR42919">
    <property type="entry name" value="N-ALPHA-ACETYLTRANSFERASE"/>
    <property type="match status" value="1"/>
</dbReference>
<dbReference type="EMBL" id="JARLKZ010000002">
    <property type="protein sequence ID" value="MEC0238452.1"/>
    <property type="molecule type" value="Genomic_DNA"/>
</dbReference>
<dbReference type="CDD" id="cd04301">
    <property type="entry name" value="NAT_SF"/>
    <property type="match status" value="1"/>
</dbReference>
<evidence type="ECO:0000313" key="4">
    <source>
        <dbReference type="EMBL" id="MEC0238452.1"/>
    </source>
</evidence>
<evidence type="ECO:0000256" key="2">
    <source>
        <dbReference type="ARBA" id="ARBA00023315"/>
    </source>
</evidence>
<sequence length="180" mass="21036">MEIKKLTSFKPDELGDFGYTSSFKYEIYREMNDNKLSITLELLPLEAEYHKTYPRDQDDNDRYDRLLPLGYSLGAYKGEELVGVVICEPQEWNNTLYIWDIQVSSEYRRRNIGRALLNIVTENAKKDGFRAIRLETQNYNVPAIRFYNECGFTIDGIDTSFYTNTDMETGEVALFMAKKL</sequence>
<dbReference type="Gene3D" id="3.40.630.30">
    <property type="match status" value="1"/>
</dbReference>
<name>A0ABU6GH57_9BACL</name>
<dbReference type="InterPro" id="IPR016181">
    <property type="entry name" value="Acyl_CoA_acyltransferase"/>
</dbReference>
<dbReference type="InterPro" id="IPR000182">
    <property type="entry name" value="GNAT_dom"/>
</dbReference>
<comment type="caution">
    <text evidence="4">The sequence shown here is derived from an EMBL/GenBank/DDBJ whole genome shotgun (WGS) entry which is preliminary data.</text>
</comment>
<evidence type="ECO:0000256" key="1">
    <source>
        <dbReference type="ARBA" id="ARBA00022679"/>
    </source>
</evidence>
<dbReference type="PANTHER" id="PTHR42919:SF8">
    <property type="entry name" value="N-ALPHA-ACETYLTRANSFERASE 50"/>
    <property type="match status" value="1"/>
</dbReference>
<evidence type="ECO:0000259" key="3">
    <source>
        <dbReference type="PROSITE" id="PS51186"/>
    </source>
</evidence>
<dbReference type="Proteomes" id="UP001344632">
    <property type="component" value="Unassembled WGS sequence"/>
</dbReference>
<accession>A0ABU6GH57</accession>
<organism evidence="4 5">
    <name type="scientific">Paenibacillus dokdonensis</name>
    <dbReference type="NCBI Taxonomy" id="2567944"/>
    <lineage>
        <taxon>Bacteria</taxon>
        <taxon>Bacillati</taxon>
        <taxon>Bacillota</taxon>
        <taxon>Bacilli</taxon>
        <taxon>Bacillales</taxon>
        <taxon>Paenibacillaceae</taxon>
        <taxon>Paenibacillus</taxon>
    </lineage>
</organism>
<dbReference type="InterPro" id="IPR008125">
    <property type="entry name" value="Streptothricin_AcTrfase"/>
</dbReference>
<dbReference type="PRINTS" id="PR01754">
    <property type="entry name" value="SACTRNSFRASE"/>
</dbReference>
<dbReference type="SUPFAM" id="SSF55729">
    <property type="entry name" value="Acyl-CoA N-acyltransferases (Nat)"/>
    <property type="match status" value="1"/>
</dbReference>
<dbReference type="RefSeq" id="WP_326085034.1">
    <property type="nucleotide sequence ID" value="NZ_JARLKZ010000002.1"/>
</dbReference>
<feature type="domain" description="N-acetyltransferase" evidence="3">
    <location>
        <begin position="26"/>
        <end position="180"/>
    </location>
</feature>
<keyword evidence="1" id="KW-0808">Transferase</keyword>
<evidence type="ECO:0000313" key="5">
    <source>
        <dbReference type="Proteomes" id="UP001344632"/>
    </source>
</evidence>
<proteinExistence type="predicted"/>
<protein>
    <submittedName>
        <fullName evidence="4">GNAT family N-acetyltransferase</fullName>
    </submittedName>
</protein>
<keyword evidence="2" id="KW-0012">Acyltransferase</keyword>